<dbReference type="EMBL" id="CAKOFQ010011456">
    <property type="protein sequence ID" value="CAH2020747.1"/>
    <property type="molecule type" value="Genomic_DNA"/>
</dbReference>
<dbReference type="OrthoDB" id="6796763at2759"/>
<keyword evidence="9" id="KW-1185">Reference proteome</keyword>
<organism evidence="6 9">
    <name type="scientific">Acanthoscelides obtectus</name>
    <name type="common">Bean weevil</name>
    <name type="synonym">Bruchus obtectus</name>
    <dbReference type="NCBI Taxonomy" id="200917"/>
    <lineage>
        <taxon>Eukaryota</taxon>
        <taxon>Metazoa</taxon>
        <taxon>Ecdysozoa</taxon>
        <taxon>Arthropoda</taxon>
        <taxon>Hexapoda</taxon>
        <taxon>Insecta</taxon>
        <taxon>Pterygota</taxon>
        <taxon>Neoptera</taxon>
        <taxon>Endopterygota</taxon>
        <taxon>Coleoptera</taxon>
        <taxon>Polyphaga</taxon>
        <taxon>Cucujiformia</taxon>
        <taxon>Chrysomeloidea</taxon>
        <taxon>Chrysomelidae</taxon>
        <taxon>Bruchinae</taxon>
        <taxon>Bruchini</taxon>
        <taxon>Acanthoscelides</taxon>
    </lineage>
</organism>
<evidence type="ECO:0000313" key="6">
    <source>
        <dbReference type="EMBL" id="CAH2020747.1"/>
    </source>
</evidence>
<comment type="caution">
    <text evidence="6">The sequence shown here is derived from an EMBL/GenBank/DDBJ whole genome shotgun (WGS) entry which is preliminary data.</text>
</comment>
<dbReference type="EMBL" id="CAKOFQ010011459">
    <property type="protein sequence ID" value="CAH2020766.1"/>
    <property type="molecule type" value="Genomic_DNA"/>
</dbReference>
<reference evidence="6" key="1">
    <citation type="submission" date="2022-03" db="EMBL/GenBank/DDBJ databases">
        <authorList>
            <person name="Sayadi A."/>
        </authorList>
    </citation>
    <scope>NUCLEOTIDE SEQUENCE</scope>
</reference>
<evidence type="ECO:0000313" key="3">
    <source>
        <dbReference type="EMBL" id="CAH2001507.1"/>
    </source>
</evidence>
<name>A0A9P0QIF0_ACAOB</name>
<evidence type="ECO:0000313" key="2">
    <source>
        <dbReference type="EMBL" id="CAH2000927.1"/>
    </source>
</evidence>
<protein>
    <submittedName>
        <fullName evidence="6">Uncharacterized protein</fullName>
    </submittedName>
</protein>
<evidence type="ECO:0000256" key="1">
    <source>
        <dbReference type="SAM" id="SignalP"/>
    </source>
</evidence>
<evidence type="ECO:0000313" key="7">
    <source>
        <dbReference type="EMBL" id="CAH2020766.1"/>
    </source>
</evidence>
<evidence type="ECO:0000313" key="8">
    <source>
        <dbReference type="EMBL" id="CAH2020780.1"/>
    </source>
</evidence>
<keyword evidence="1" id="KW-0732">Signal</keyword>
<feature type="chain" id="PRO_5040652906" evidence="1">
    <location>
        <begin position="21"/>
        <end position="70"/>
    </location>
</feature>
<dbReference type="EMBL" id="CAKOFQ010011441">
    <property type="protein sequence ID" value="CAH2020740.1"/>
    <property type="molecule type" value="Genomic_DNA"/>
</dbReference>
<feature type="signal peptide" evidence="1">
    <location>
        <begin position="1"/>
        <end position="20"/>
    </location>
</feature>
<dbReference type="Proteomes" id="UP001152888">
    <property type="component" value="Unassembled WGS sequence"/>
</dbReference>
<dbReference type="EMBL" id="CAKOFQ010007429">
    <property type="protein sequence ID" value="CAH2000927.1"/>
    <property type="molecule type" value="Genomic_DNA"/>
</dbReference>
<dbReference type="EMBL" id="CAKOFQ010007451">
    <property type="protein sequence ID" value="CAH2001507.1"/>
    <property type="molecule type" value="Genomic_DNA"/>
</dbReference>
<evidence type="ECO:0000313" key="5">
    <source>
        <dbReference type="EMBL" id="CAH2020740.1"/>
    </source>
</evidence>
<dbReference type="EMBL" id="CAKOFQ010007463">
    <property type="protein sequence ID" value="CAH2001683.1"/>
    <property type="molecule type" value="Genomic_DNA"/>
</dbReference>
<gene>
    <name evidence="2" type="ORF">ACAOBT_LOCUS25880</name>
    <name evidence="3" type="ORF">ACAOBT_LOCUS26243</name>
    <name evidence="4" type="ORF">ACAOBT_LOCUS26355</name>
    <name evidence="5" type="ORF">ACAOBT_LOCUS38071</name>
    <name evidence="6" type="ORF">ACAOBT_LOCUS38078</name>
    <name evidence="7" type="ORF">ACAOBT_LOCUS38083</name>
    <name evidence="8" type="ORF">ACAOBT_LOCUS38085</name>
</gene>
<proteinExistence type="predicted"/>
<dbReference type="EMBL" id="CAKOFQ010011468">
    <property type="protein sequence ID" value="CAH2020780.1"/>
    <property type="molecule type" value="Genomic_DNA"/>
</dbReference>
<evidence type="ECO:0000313" key="9">
    <source>
        <dbReference type="Proteomes" id="UP001152888"/>
    </source>
</evidence>
<dbReference type="AlphaFoldDB" id="A0A9P0QIF0"/>
<accession>A0A9P0QIF0</accession>
<sequence>MKVLLSVFAVVTIMALFVFAEEEEVKPRIFRGFDSDPEPPCNNTECLETCRNHSAIFGLCFLGQCYCVRW</sequence>
<evidence type="ECO:0000313" key="4">
    <source>
        <dbReference type="EMBL" id="CAH2001683.1"/>
    </source>
</evidence>